<organism evidence="1 2">
    <name type="scientific">Angiostrongylus cantonensis</name>
    <name type="common">Rat lungworm</name>
    <dbReference type="NCBI Taxonomy" id="6313"/>
    <lineage>
        <taxon>Eukaryota</taxon>
        <taxon>Metazoa</taxon>
        <taxon>Ecdysozoa</taxon>
        <taxon>Nematoda</taxon>
        <taxon>Chromadorea</taxon>
        <taxon>Rhabditida</taxon>
        <taxon>Rhabditina</taxon>
        <taxon>Rhabditomorpha</taxon>
        <taxon>Strongyloidea</taxon>
        <taxon>Metastrongylidae</taxon>
        <taxon>Angiostrongylus</taxon>
    </lineage>
</organism>
<sequence length="76" mass="9172">MVEDVRITMKRLYSYTMDIDILNKCKQDVEGYVKMKWRFVLNQHRQSALQRYKLAQAEWIQRGDPSHFTHLAADRV</sequence>
<reference evidence="2" key="2">
    <citation type="submission" date="2017-02" db="UniProtKB">
        <authorList>
            <consortium name="WormBaseParasite"/>
        </authorList>
    </citation>
    <scope>IDENTIFICATION</scope>
</reference>
<evidence type="ECO:0000313" key="1">
    <source>
        <dbReference type="Proteomes" id="UP000035642"/>
    </source>
</evidence>
<name>A0A0K0CUI9_ANGCA</name>
<dbReference type="WBParaSite" id="ACAC_0000089201-mRNA-1">
    <property type="protein sequence ID" value="ACAC_0000089201-mRNA-1"/>
    <property type="gene ID" value="ACAC_0000089201"/>
</dbReference>
<protein>
    <submittedName>
        <fullName evidence="2">HTH myb-type domain-containing protein</fullName>
    </submittedName>
</protein>
<accession>A0A0K0CUI9</accession>
<dbReference type="Proteomes" id="UP000035642">
    <property type="component" value="Unassembled WGS sequence"/>
</dbReference>
<evidence type="ECO:0000313" key="2">
    <source>
        <dbReference type="WBParaSite" id="ACAC_0000089201-mRNA-1"/>
    </source>
</evidence>
<dbReference type="AlphaFoldDB" id="A0A0K0CUI9"/>
<keyword evidence="1" id="KW-1185">Reference proteome</keyword>
<reference evidence="1" key="1">
    <citation type="submission" date="2012-09" db="EMBL/GenBank/DDBJ databases">
        <authorList>
            <person name="Martin A.A."/>
        </authorList>
    </citation>
    <scope>NUCLEOTIDE SEQUENCE</scope>
</reference>
<proteinExistence type="predicted"/>